<accession>A0ABR3B6H4</accession>
<organism evidence="1 2">
    <name type="scientific">Phycomyces blakesleeanus</name>
    <dbReference type="NCBI Taxonomy" id="4837"/>
    <lineage>
        <taxon>Eukaryota</taxon>
        <taxon>Fungi</taxon>
        <taxon>Fungi incertae sedis</taxon>
        <taxon>Mucoromycota</taxon>
        <taxon>Mucoromycotina</taxon>
        <taxon>Mucoromycetes</taxon>
        <taxon>Mucorales</taxon>
        <taxon>Phycomycetaceae</taxon>
        <taxon>Phycomyces</taxon>
    </lineage>
</organism>
<evidence type="ECO:0000313" key="1">
    <source>
        <dbReference type="EMBL" id="KAL0091475.1"/>
    </source>
</evidence>
<sequence length="153" mass="17921">MTSLAFICLQVSAAPSNYFCFLPLWQIMAHKPFTDASDCLSGGFYYTQRIPTVRPHCVMMGLPKFFFIHKHNYKYKYKYKYKHKYSCKCKCKRKCTFITLMFNKINTLMSLLLGFGLNKPKQPPIADISVHPIQFCLVIIITIHRPKIRQVLL</sequence>
<keyword evidence="2" id="KW-1185">Reference proteome</keyword>
<reference evidence="1 2" key="1">
    <citation type="submission" date="2024-04" db="EMBL/GenBank/DDBJ databases">
        <title>Symmetric and asymmetric DNA N6-adenine methylation regulates different biological responses in Mucorales.</title>
        <authorList>
            <consortium name="Lawrence Berkeley National Laboratory"/>
            <person name="Lax C."/>
            <person name="Mondo S.J."/>
            <person name="Osorio-Concepcion M."/>
            <person name="Muszewska A."/>
            <person name="Corrochano-Luque M."/>
            <person name="Gutierrez G."/>
            <person name="Riley R."/>
            <person name="Lipzen A."/>
            <person name="Guo J."/>
            <person name="Hundley H."/>
            <person name="Amirebrahimi M."/>
            <person name="Ng V."/>
            <person name="Lorenzo-Gutierrez D."/>
            <person name="Binder U."/>
            <person name="Yang J."/>
            <person name="Song Y."/>
            <person name="Canovas D."/>
            <person name="Navarro E."/>
            <person name="Freitag M."/>
            <person name="Gabaldon T."/>
            <person name="Grigoriev I.V."/>
            <person name="Corrochano L.M."/>
            <person name="Nicolas F.E."/>
            <person name="Garre V."/>
        </authorList>
    </citation>
    <scope>NUCLEOTIDE SEQUENCE [LARGE SCALE GENOMIC DNA]</scope>
    <source>
        <strain evidence="1 2">L51</strain>
    </source>
</reference>
<proteinExistence type="predicted"/>
<evidence type="ECO:0000313" key="2">
    <source>
        <dbReference type="Proteomes" id="UP001448207"/>
    </source>
</evidence>
<dbReference type="EMBL" id="JBCLYO010000003">
    <property type="protein sequence ID" value="KAL0091475.1"/>
    <property type="molecule type" value="Genomic_DNA"/>
</dbReference>
<comment type="caution">
    <text evidence="1">The sequence shown here is derived from an EMBL/GenBank/DDBJ whole genome shotgun (WGS) entry which is preliminary data.</text>
</comment>
<dbReference type="Proteomes" id="UP001448207">
    <property type="component" value="Unassembled WGS sequence"/>
</dbReference>
<name>A0ABR3B6H4_PHYBL</name>
<evidence type="ECO:0008006" key="3">
    <source>
        <dbReference type="Google" id="ProtNLM"/>
    </source>
</evidence>
<gene>
    <name evidence="1" type="ORF">J3Q64DRAFT_1819185</name>
</gene>
<protein>
    <recommendedName>
        <fullName evidence="3">Secreted protein</fullName>
    </recommendedName>
</protein>